<dbReference type="EMBL" id="CP044331">
    <property type="protein sequence ID" value="QGM96069.1"/>
    <property type="molecule type" value="Genomic_DNA"/>
</dbReference>
<evidence type="ECO:0000259" key="6">
    <source>
        <dbReference type="Pfam" id="PF04138"/>
    </source>
</evidence>
<keyword evidence="2 5" id="KW-0812">Transmembrane</keyword>
<keyword evidence="4 5" id="KW-0472">Membrane</keyword>
<dbReference type="GO" id="GO:0000271">
    <property type="term" value="P:polysaccharide biosynthetic process"/>
    <property type="evidence" value="ECO:0007669"/>
    <property type="project" value="InterPro"/>
</dbReference>
<evidence type="ECO:0000256" key="5">
    <source>
        <dbReference type="SAM" id="Phobius"/>
    </source>
</evidence>
<feature type="transmembrane region" description="Helical" evidence="5">
    <location>
        <begin position="51"/>
        <end position="72"/>
    </location>
</feature>
<feature type="transmembrane region" description="Helical" evidence="5">
    <location>
        <begin position="111"/>
        <end position="130"/>
    </location>
</feature>
<comment type="subcellular location">
    <subcellularLocation>
        <location evidence="1">Membrane</location>
        <topology evidence="1">Multi-pass membrane protein</topology>
    </subcellularLocation>
</comment>
<feature type="domain" description="GtrA/DPMS transmembrane" evidence="6">
    <location>
        <begin position="25"/>
        <end position="134"/>
    </location>
</feature>
<evidence type="ECO:0000256" key="4">
    <source>
        <dbReference type="ARBA" id="ARBA00023136"/>
    </source>
</evidence>
<accession>A0A6B8M2S2</accession>
<proteinExistence type="predicted"/>
<feature type="transmembrane region" description="Helical" evidence="5">
    <location>
        <begin position="24"/>
        <end position="45"/>
    </location>
</feature>
<evidence type="ECO:0000256" key="3">
    <source>
        <dbReference type="ARBA" id="ARBA00022989"/>
    </source>
</evidence>
<dbReference type="InterPro" id="IPR007267">
    <property type="entry name" value="GtrA_DPMS_TM"/>
</dbReference>
<dbReference type="Proteomes" id="UP000422569">
    <property type="component" value="Chromosome"/>
</dbReference>
<organism evidence="7 8">
    <name type="scientific">Methylocystis parvus</name>
    <dbReference type="NCBI Taxonomy" id="134"/>
    <lineage>
        <taxon>Bacteria</taxon>
        <taxon>Pseudomonadati</taxon>
        <taxon>Pseudomonadota</taxon>
        <taxon>Alphaproteobacteria</taxon>
        <taxon>Hyphomicrobiales</taxon>
        <taxon>Methylocystaceae</taxon>
        <taxon>Methylocystis</taxon>
    </lineage>
</organism>
<evidence type="ECO:0000256" key="2">
    <source>
        <dbReference type="ARBA" id="ARBA00022692"/>
    </source>
</evidence>
<protein>
    <submittedName>
        <fullName evidence="7">GtrA family protein</fullName>
    </submittedName>
</protein>
<sequence length="153" mass="16514">MAPGQWRTNDGCEMPINRELRTGLRYVAVGAACALLSNILLVGAVMTGAHYFVAGLLTIAPILAISFLLHCFVTFEVPPTAEAFARYSVTALPSYPLWFVSIAALSDGLGAPIWAASPIATGIVFLWNYIGTNWSLRGAGRDRQRQPSCSARR</sequence>
<evidence type="ECO:0000313" key="7">
    <source>
        <dbReference type="EMBL" id="QGM96069.1"/>
    </source>
</evidence>
<name>A0A6B8M2S2_9HYPH</name>
<keyword evidence="8" id="KW-1185">Reference proteome</keyword>
<keyword evidence="3 5" id="KW-1133">Transmembrane helix</keyword>
<dbReference type="AlphaFoldDB" id="A0A6B8M2S2"/>
<dbReference type="GO" id="GO:0016020">
    <property type="term" value="C:membrane"/>
    <property type="evidence" value="ECO:0007669"/>
    <property type="project" value="UniProtKB-SubCell"/>
</dbReference>
<evidence type="ECO:0000313" key="8">
    <source>
        <dbReference type="Proteomes" id="UP000422569"/>
    </source>
</evidence>
<reference evidence="7 8" key="1">
    <citation type="submission" date="2019-09" db="EMBL/GenBank/DDBJ databases">
        <title>Isolation and complete genome sequencing of Methylocystis species.</title>
        <authorList>
            <person name="Rumah B.L."/>
            <person name="Stead C.E."/>
            <person name="Stevens B.C."/>
            <person name="Minton N.P."/>
            <person name="Grosse-Honebrink A."/>
            <person name="Zhang Y."/>
        </authorList>
    </citation>
    <scope>NUCLEOTIDE SEQUENCE [LARGE SCALE GENOMIC DNA]</scope>
    <source>
        <strain evidence="7 8">BRCS2</strain>
    </source>
</reference>
<feature type="transmembrane region" description="Helical" evidence="5">
    <location>
        <begin position="84"/>
        <end position="105"/>
    </location>
</feature>
<gene>
    <name evidence="7" type="ORF">F7D14_00175</name>
</gene>
<dbReference type="Pfam" id="PF04138">
    <property type="entry name" value="GtrA_DPMS_TM"/>
    <property type="match status" value="1"/>
</dbReference>
<evidence type="ECO:0000256" key="1">
    <source>
        <dbReference type="ARBA" id="ARBA00004141"/>
    </source>
</evidence>
<dbReference type="KEGG" id="mpar:F7D14_00175"/>